<keyword evidence="3" id="KW-1185">Reference proteome</keyword>
<evidence type="ECO:0000313" key="3">
    <source>
        <dbReference type="Proteomes" id="UP000824469"/>
    </source>
</evidence>
<evidence type="ECO:0000256" key="1">
    <source>
        <dbReference type="SAM" id="MobiDB-lite"/>
    </source>
</evidence>
<name>A0AA38FZH6_TAXCH</name>
<feature type="region of interest" description="Disordered" evidence="1">
    <location>
        <begin position="1"/>
        <end position="20"/>
    </location>
</feature>
<feature type="non-terminal residue" evidence="2">
    <location>
        <position position="85"/>
    </location>
</feature>
<dbReference type="Proteomes" id="UP000824469">
    <property type="component" value="Unassembled WGS sequence"/>
</dbReference>
<dbReference type="EMBL" id="JAHRHJ020000006">
    <property type="protein sequence ID" value="KAH9311939.1"/>
    <property type="molecule type" value="Genomic_DNA"/>
</dbReference>
<organism evidence="2 3">
    <name type="scientific">Taxus chinensis</name>
    <name type="common">Chinese yew</name>
    <name type="synonym">Taxus wallichiana var. chinensis</name>
    <dbReference type="NCBI Taxonomy" id="29808"/>
    <lineage>
        <taxon>Eukaryota</taxon>
        <taxon>Viridiplantae</taxon>
        <taxon>Streptophyta</taxon>
        <taxon>Embryophyta</taxon>
        <taxon>Tracheophyta</taxon>
        <taxon>Spermatophyta</taxon>
        <taxon>Pinopsida</taxon>
        <taxon>Pinidae</taxon>
        <taxon>Conifers II</taxon>
        <taxon>Cupressales</taxon>
        <taxon>Taxaceae</taxon>
        <taxon>Taxus</taxon>
    </lineage>
</organism>
<evidence type="ECO:0000313" key="2">
    <source>
        <dbReference type="EMBL" id="KAH9311939.1"/>
    </source>
</evidence>
<reference evidence="2 3" key="1">
    <citation type="journal article" date="2021" name="Nat. Plants">
        <title>The Taxus genome provides insights into paclitaxel biosynthesis.</title>
        <authorList>
            <person name="Xiong X."/>
            <person name="Gou J."/>
            <person name="Liao Q."/>
            <person name="Li Y."/>
            <person name="Zhou Q."/>
            <person name="Bi G."/>
            <person name="Li C."/>
            <person name="Du R."/>
            <person name="Wang X."/>
            <person name="Sun T."/>
            <person name="Guo L."/>
            <person name="Liang H."/>
            <person name="Lu P."/>
            <person name="Wu Y."/>
            <person name="Zhang Z."/>
            <person name="Ro D.K."/>
            <person name="Shang Y."/>
            <person name="Huang S."/>
            <person name="Yan J."/>
        </authorList>
    </citation>
    <scope>NUCLEOTIDE SEQUENCE [LARGE SCALE GENOMIC DNA]</scope>
    <source>
        <strain evidence="2">Ta-2019</strain>
    </source>
</reference>
<dbReference type="AlphaFoldDB" id="A0AA38FZH6"/>
<sequence length="85" mass="9469">DPKGQLQTHHENGSSSSVQPSCTLLTLCEGSIPSWPHARLERRRRYVYRLLKASQCPRTALRGSSPWGSSGYQCIPYGSSPTTHR</sequence>
<feature type="compositionally biased region" description="Basic and acidic residues" evidence="1">
    <location>
        <begin position="1"/>
        <end position="12"/>
    </location>
</feature>
<feature type="non-terminal residue" evidence="2">
    <location>
        <position position="1"/>
    </location>
</feature>
<comment type="caution">
    <text evidence="2">The sequence shown here is derived from an EMBL/GenBank/DDBJ whole genome shotgun (WGS) entry which is preliminary data.</text>
</comment>
<gene>
    <name evidence="2" type="ORF">KI387_026974</name>
</gene>
<accession>A0AA38FZH6</accession>
<protein>
    <submittedName>
        <fullName evidence="2">Uncharacterized protein</fullName>
    </submittedName>
</protein>
<proteinExistence type="predicted"/>